<proteinExistence type="predicted"/>
<dbReference type="AlphaFoldDB" id="B0MES6"/>
<dbReference type="STRING" id="411490.ANACAC_02076"/>
<comment type="caution">
    <text evidence="1">The sequence shown here is derived from an EMBL/GenBank/DDBJ whole genome shotgun (WGS) entry which is preliminary data.</text>
</comment>
<protein>
    <submittedName>
        <fullName evidence="1">Uncharacterized protein</fullName>
    </submittedName>
</protein>
<dbReference type="HOGENOM" id="CLU_1755047_0_0_9"/>
<reference evidence="1" key="1">
    <citation type="submission" date="2007-11" db="EMBL/GenBank/DDBJ databases">
        <authorList>
            <person name="Fulton L."/>
            <person name="Clifton S."/>
            <person name="Fulton B."/>
            <person name="Xu J."/>
            <person name="Minx P."/>
            <person name="Pepin K.H."/>
            <person name="Johnson M."/>
            <person name="Thiruvilangam P."/>
            <person name="Bhonagiri V."/>
            <person name="Nash W.E."/>
            <person name="Mardis E.R."/>
            <person name="Wilson R.K."/>
        </authorList>
    </citation>
    <scope>NUCLEOTIDE SEQUENCE [LARGE SCALE GENOMIC DNA]</scope>
    <source>
        <strain evidence="1">DSM 14662</strain>
    </source>
</reference>
<gene>
    <name evidence="1" type="ORF">ANACAC_02076</name>
</gene>
<dbReference type="EMBL" id="ABAX03000013">
    <property type="protein sequence ID" value="EDR97464.1"/>
    <property type="molecule type" value="Genomic_DNA"/>
</dbReference>
<keyword evidence="2" id="KW-1185">Reference proteome</keyword>
<evidence type="ECO:0000313" key="2">
    <source>
        <dbReference type="Proteomes" id="UP000004935"/>
    </source>
</evidence>
<evidence type="ECO:0000313" key="1">
    <source>
        <dbReference type="EMBL" id="EDR97464.1"/>
    </source>
</evidence>
<accession>B0MES6</accession>
<dbReference type="Proteomes" id="UP000004935">
    <property type="component" value="Unassembled WGS sequence"/>
</dbReference>
<name>B0MES6_ANACD</name>
<organism evidence="1 2">
    <name type="scientific">Anaerostipes caccae (strain DSM 14662 / CCUG 47493 / JCM 13470 / NCIMB 13811 / L1-92)</name>
    <dbReference type="NCBI Taxonomy" id="411490"/>
    <lineage>
        <taxon>Bacteria</taxon>
        <taxon>Bacillati</taxon>
        <taxon>Bacillota</taxon>
        <taxon>Clostridia</taxon>
        <taxon>Lachnospirales</taxon>
        <taxon>Lachnospiraceae</taxon>
        <taxon>Anaerostipes</taxon>
    </lineage>
</organism>
<sequence length="165" mass="18173">MFSQGNSQGDGGAGMRNKIYKSTLLIILCTMILVPVKVSAEEIDGETEYISMEDDPEVTVETVDEILMPTYSTAYALNWSVGNNVLKQTKDFSKSAGSTISISVKIGPTVKNVKIGIKKNNSIKKYIKATNTVNKIFTITESGKYRVFVENKSGKTITVKGNYRR</sequence>
<dbReference type="eggNOG" id="COG4219">
    <property type="taxonomic scope" value="Bacteria"/>
</dbReference>
<reference evidence="1" key="2">
    <citation type="submission" date="2013-11" db="EMBL/GenBank/DDBJ databases">
        <title>Draft genome sequence of Anaerostipes caccae (DSM 14662).</title>
        <authorList>
            <person name="Sudarsanam P."/>
            <person name="Ley R."/>
            <person name="Guruge J."/>
            <person name="Turnbaugh P.J."/>
            <person name="Mahowald M."/>
            <person name="Liep D."/>
            <person name="Gordon J."/>
        </authorList>
    </citation>
    <scope>NUCLEOTIDE SEQUENCE</scope>
    <source>
        <strain evidence="1">DSM 14662</strain>
    </source>
</reference>